<proteinExistence type="predicted"/>
<organism evidence="5 7">
    <name type="scientific">Sanguibacteroides justesenii</name>
    <dbReference type="NCBI Taxonomy" id="1547597"/>
    <lineage>
        <taxon>Bacteria</taxon>
        <taxon>Pseudomonadati</taxon>
        <taxon>Bacteroidota</taxon>
        <taxon>Bacteroidia</taxon>
        <taxon>Bacteroidales</taxon>
        <taxon>Porphyromonadaceae</taxon>
        <taxon>Sanguibacteroides</taxon>
    </lineage>
</organism>
<dbReference type="SUPFAM" id="SSF103256">
    <property type="entry name" value="Hypothetical protein TM0160"/>
    <property type="match status" value="1"/>
</dbReference>
<comment type="caution">
    <text evidence="5">The sequence shown here is derived from an EMBL/GenBank/DDBJ whole genome shotgun (WGS) entry which is preliminary data.</text>
</comment>
<keyword evidence="7" id="KW-1185">Reference proteome</keyword>
<dbReference type="Gene3D" id="3.10.690.10">
    <property type="entry name" value="Bifunctional nuclease domain"/>
    <property type="match status" value="1"/>
</dbReference>
<evidence type="ECO:0000313" key="7">
    <source>
        <dbReference type="Proteomes" id="UP000031980"/>
    </source>
</evidence>
<reference evidence="4 6" key="2">
    <citation type="submission" date="2014-07" db="EMBL/GenBank/DDBJ databases">
        <title>Porphyromonadaceae bacterium OUH 334697 = ATCC BAA-2682 = DSM 28341 draft genome.</title>
        <authorList>
            <person name="Sydenham T.V."/>
            <person name="Hasman H."/>
            <person name="Justesen U.S."/>
        </authorList>
    </citation>
    <scope>NUCLEOTIDE SEQUENCE [LARGE SCALE GENOMIC DNA]</scope>
    <source>
        <strain evidence="4 6">OUH 334697</strain>
    </source>
</reference>
<accession>A0A0C3NIB6</accession>
<dbReference type="PROSITE" id="PS51658">
    <property type="entry name" value="BFN"/>
    <property type="match status" value="1"/>
</dbReference>
<dbReference type="PANTHER" id="PTHR15160">
    <property type="entry name" value="VON HIPPEL-LINDAU PROTEIN"/>
    <property type="match status" value="1"/>
</dbReference>
<dbReference type="InterPro" id="IPR036876">
    <property type="entry name" value="UVR_dom_sf"/>
</dbReference>
<name>A0A0C3NIB6_9PORP</name>
<sequence length="195" mass="22333">MDRVRLKILGLSYSMSQSGAYALVLSDLNDTYRIPIIIGISEAQSIAIQLEHLQTQRPLTHDLVKRLTDGLNVSLEEVFIYRWEAGIFYSELLFRQEEKELRIDARTSDAVALALRYGCPIYTTPEVVEKTSISVPEKEMQEQEVKANDLEPAITESNQELSVEELTRLMEEAVKNEDYENASRFRDMLKAKNSD</sequence>
<reference evidence="5 7" key="1">
    <citation type="submission" date="2014-07" db="EMBL/GenBank/DDBJ databases">
        <title>Porphyromonadaceae bacterium OUH 308042 = ATCC BAA-2681 = DSM 28342 draft genome.</title>
        <authorList>
            <person name="Sydenham T.V."/>
            <person name="Hasman H."/>
            <person name="Justensen U.S."/>
        </authorList>
    </citation>
    <scope>NUCLEOTIDE SEQUENCE [LARGE SCALE GENOMIC DNA]</scope>
    <source>
        <strain evidence="5 7">OUH 308042</strain>
    </source>
</reference>
<feature type="domain" description="BFN" evidence="3">
    <location>
        <begin position="3"/>
        <end position="135"/>
    </location>
</feature>
<evidence type="ECO:0000259" key="2">
    <source>
        <dbReference type="PROSITE" id="PS50151"/>
    </source>
</evidence>
<dbReference type="Proteomes" id="UP000031937">
    <property type="component" value="Unassembled WGS sequence"/>
</dbReference>
<evidence type="ECO:0008006" key="8">
    <source>
        <dbReference type="Google" id="ProtNLM"/>
    </source>
</evidence>
<dbReference type="Proteomes" id="UP000031980">
    <property type="component" value="Unassembled WGS sequence"/>
</dbReference>
<dbReference type="SUPFAM" id="SSF46600">
    <property type="entry name" value="C-terminal UvrC-binding domain of UvrB"/>
    <property type="match status" value="1"/>
</dbReference>
<gene>
    <name evidence="5" type="ORF">BA92_05325</name>
    <name evidence="4" type="ORF">IE90_11375</name>
</gene>
<dbReference type="AlphaFoldDB" id="A0A0C3NIB6"/>
<feature type="domain" description="UVR" evidence="2">
    <location>
        <begin position="160"/>
        <end position="195"/>
    </location>
</feature>
<evidence type="ECO:0000313" key="5">
    <source>
        <dbReference type="EMBL" id="KIO45872.1"/>
    </source>
</evidence>
<evidence type="ECO:0000313" key="6">
    <source>
        <dbReference type="Proteomes" id="UP000031937"/>
    </source>
</evidence>
<dbReference type="Pfam" id="PF02151">
    <property type="entry name" value="UVR"/>
    <property type="match status" value="1"/>
</dbReference>
<dbReference type="InterPro" id="IPR003729">
    <property type="entry name" value="Bi_nuclease_dom"/>
</dbReference>
<dbReference type="EMBL" id="JPIT01000031">
    <property type="protein sequence ID" value="KIO43708.1"/>
    <property type="molecule type" value="Genomic_DNA"/>
</dbReference>
<evidence type="ECO:0000313" key="4">
    <source>
        <dbReference type="EMBL" id="KIO43708.1"/>
    </source>
</evidence>
<keyword evidence="1" id="KW-0227">DNA damage</keyword>
<dbReference type="GO" id="GO:0009432">
    <property type="term" value="P:SOS response"/>
    <property type="evidence" value="ECO:0007669"/>
    <property type="project" value="UniProtKB-KW"/>
</dbReference>
<keyword evidence="1" id="KW-0742">SOS response</keyword>
<dbReference type="PROSITE" id="PS50151">
    <property type="entry name" value="UVR"/>
    <property type="match status" value="1"/>
</dbReference>
<evidence type="ECO:0000259" key="3">
    <source>
        <dbReference type="PROSITE" id="PS51658"/>
    </source>
</evidence>
<evidence type="ECO:0000256" key="1">
    <source>
        <dbReference type="ARBA" id="ARBA00023236"/>
    </source>
</evidence>
<dbReference type="GO" id="GO:0004518">
    <property type="term" value="F:nuclease activity"/>
    <property type="evidence" value="ECO:0007669"/>
    <property type="project" value="InterPro"/>
</dbReference>
<dbReference type="InterPro" id="IPR001943">
    <property type="entry name" value="UVR_dom"/>
</dbReference>
<dbReference type="EMBL" id="JPIU01000037">
    <property type="protein sequence ID" value="KIO45872.1"/>
    <property type="molecule type" value="Genomic_DNA"/>
</dbReference>
<protein>
    <recommendedName>
        <fullName evidence="8">BFN domain-containing protein</fullName>
    </recommendedName>
</protein>
<dbReference type="Pfam" id="PF02577">
    <property type="entry name" value="BFN_dom"/>
    <property type="match status" value="1"/>
</dbReference>
<dbReference type="RefSeq" id="WP_041503895.1">
    <property type="nucleotide sequence ID" value="NZ_JPIT01000031.1"/>
</dbReference>
<dbReference type="InterPro" id="IPR036104">
    <property type="entry name" value="BFN_sf"/>
</dbReference>
<dbReference type="PANTHER" id="PTHR15160:SF1">
    <property type="entry name" value="VON HIPPEL-LINDAU DISEASE TUMOR SUPPRESSOR"/>
    <property type="match status" value="1"/>
</dbReference>